<reference evidence="9 10" key="1">
    <citation type="submission" date="2022-06" db="EMBL/GenBank/DDBJ databases">
        <title>Dyella sp. Sa strain:Sa Genome sequencing.</title>
        <authorList>
            <person name="Park S."/>
        </authorList>
    </citation>
    <scope>NUCLEOTIDE SEQUENCE [LARGE SCALE GENOMIC DNA]</scope>
    <source>
        <strain evidence="9 10">Sa</strain>
    </source>
</reference>
<name>A0ABT1F841_9GAMM</name>
<evidence type="ECO:0000256" key="5">
    <source>
        <dbReference type="ARBA" id="ARBA00023136"/>
    </source>
</evidence>
<evidence type="ECO:0000259" key="8">
    <source>
        <dbReference type="Pfam" id="PF12704"/>
    </source>
</evidence>
<dbReference type="InterPro" id="IPR003838">
    <property type="entry name" value="ABC3_permease_C"/>
</dbReference>
<feature type="transmembrane region" description="Helical" evidence="6">
    <location>
        <begin position="357"/>
        <end position="379"/>
    </location>
</feature>
<evidence type="ECO:0000256" key="3">
    <source>
        <dbReference type="ARBA" id="ARBA00022692"/>
    </source>
</evidence>
<evidence type="ECO:0000313" key="9">
    <source>
        <dbReference type="EMBL" id="MCP1373539.1"/>
    </source>
</evidence>
<feature type="transmembrane region" description="Helical" evidence="6">
    <location>
        <begin position="12"/>
        <end position="37"/>
    </location>
</feature>
<keyword evidence="4 6" id="KW-1133">Transmembrane helix</keyword>
<feature type="transmembrane region" description="Helical" evidence="6">
    <location>
        <begin position="405"/>
        <end position="427"/>
    </location>
</feature>
<evidence type="ECO:0000313" key="10">
    <source>
        <dbReference type="Proteomes" id="UP001204615"/>
    </source>
</evidence>
<comment type="subcellular location">
    <subcellularLocation>
        <location evidence="1">Cell membrane</location>
        <topology evidence="1">Multi-pass membrane protein</topology>
    </subcellularLocation>
</comment>
<keyword evidence="10" id="KW-1185">Reference proteome</keyword>
<keyword evidence="3 6" id="KW-0812">Transmembrane</keyword>
<evidence type="ECO:0000256" key="1">
    <source>
        <dbReference type="ARBA" id="ARBA00004651"/>
    </source>
</evidence>
<sequence>MALRGLRRFPRSTVLVVVTVALGIASCMTSLLLLHVLSGDPLPGRSQHLYLAWMDTLHRPPRVDTSGMALNGVSANTFGYRRLKREDAEALMRGRAGVRQAIVADVLADESTEDGTRHLASQAVLATSSDFVALFGVPLLHGRSWTVAEETARAPVVLIDSDTAQRFYGTVDAIGREIRLGKRNYRIIGVFAPYAPQPHFFGLDVGSFTGNGGENLLVPYTSALANGLMPMTGDGCDAGVDVSQTGASDPAHCASLSLWVQLGTPGQVASYRTYLRAYADDHPGDRGKTTAARYGLYGVRQWLDMNGVVPASARLNVLMASSFLLLCMFNVIGLLTARFLRRSTEIGIRRALGASRLAVFAQHIGEATLVCLAGGLLALPMTELGAWILRRQGDDFSPLVRSDPWMFGALFAIAIVVGMAVGIVPAWRASTVEPGLQVKSE</sequence>
<dbReference type="InterPro" id="IPR025857">
    <property type="entry name" value="MacB_PCD"/>
</dbReference>
<comment type="caution">
    <text evidence="9">The sequence shown here is derived from an EMBL/GenBank/DDBJ whole genome shotgun (WGS) entry which is preliminary data.</text>
</comment>
<dbReference type="PANTHER" id="PTHR30572:SF18">
    <property type="entry name" value="ABC-TYPE MACROLIDE FAMILY EXPORT SYSTEM PERMEASE COMPONENT 2"/>
    <property type="match status" value="1"/>
</dbReference>
<keyword evidence="5 6" id="KW-0472">Membrane</keyword>
<keyword evidence="2" id="KW-1003">Cell membrane</keyword>
<proteinExistence type="predicted"/>
<feature type="domain" description="MacB-like periplasmic core" evidence="8">
    <location>
        <begin position="13"/>
        <end position="227"/>
    </location>
</feature>
<organism evidence="9 10">
    <name type="scientific">Dyella lutea</name>
    <dbReference type="NCBI Taxonomy" id="2950441"/>
    <lineage>
        <taxon>Bacteria</taxon>
        <taxon>Pseudomonadati</taxon>
        <taxon>Pseudomonadota</taxon>
        <taxon>Gammaproteobacteria</taxon>
        <taxon>Lysobacterales</taxon>
        <taxon>Rhodanobacteraceae</taxon>
        <taxon>Dyella</taxon>
    </lineage>
</organism>
<evidence type="ECO:0000259" key="7">
    <source>
        <dbReference type="Pfam" id="PF02687"/>
    </source>
</evidence>
<dbReference type="Pfam" id="PF12704">
    <property type="entry name" value="MacB_PCD"/>
    <property type="match status" value="1"/>
</dbReference>
<dbReference type="EMBL" id="JAMZEK010000001">
    <property type="protein sequence ID" value="MCP1373539.1"/>
    <property type="molecule type" value="Genomic_DNA"/>
</dbReference>
<feature type="transmembrane region" description="Helical" evidence="6">
    <location>
        <begin position="315"/>
        <end position="337"/>
    </location>
</feature>
<evidence type="ECO:0000256" key="4">
    <source>
        <dbReference type="ARBA" id="ARBA00022989"/>
    </source>
</evidence>
<protein>
    <submittedName>
        <fullName evidence="9">ABC transporter permease</fullName>
    </submittedName>
</protein>
<dbReference type="PROSITE" id="PS51257">
    <property type="entry name" value="PROKAR_LIPOPROTEIN"/>
    <property type="match status" value="1"/>
</dbReference>
<dbReference type="RefSeq" id="WP_253565301.1">
    <property type="nucleotide sequence ID" value="NZ_JAMZEK010000001.1"/>
</dbReference>
<evidence type="ECO:0000256" key="6">
    <source>
        <dbReference type="SAM" id="Phobius"/>
    </source>
</evidence>
<evidence type="ECO:0000256" key="2">
    <source>
        <dbReference type="ARBA" id="ARBA00022475"/>
    </source>
</evidence>
<gene>
    <name evidence="9" type="ORF">NC595_05650</name>
</gene>
<dbReference type="PANTHER" id="PTHR30572">
    <property type="entry name" value="MEMBRANE COMPONENT OF TRANSPORTER-RELATED"/>
    <property type="match status" value="1"/>
</dbReference>
<accession>A0ABT1F841</accession>
<dbReference type="Proteomes" id="UP001204615">
    <property type="component" value="Unassembled WGS sequence"/>
</dbReference>
<dbReference type="InterPro" id="IPR050250">
    <property type="entry name" value="Macrolide_Exporter_MacB"/>
</dbReference>
<dbReference type="Pfam" id="PF02687">
    <property type="entry name" value="FtsX"/>
    <property type="match status" value="1"/>
</dbReference>
<feature type="domain" description="ABC3 transporter permease C-terminal" evidence="7">
    <location>
        <begin position="318"/>
        <end position="434"/>
    </location>
</feature>